<dbReference type="GO" id="GO:0004519">
    <property type="term" value="F:endonuclease activity"/>
    <property type="evidence" value="ECO:0007669"/>
    <property type="project" value="UniProtKB-KW"/>
</dbReference>
<dbReference type="InterPro" id="IPR051396">
    <property type="entry name" value="Bact_Antivir_Def_Nuclease"/>
</dbReference>
<dbReference type="EMBL" id="LQQA01000015">
    <property type="protein sequence ID" value="ORX14617.1"/>
    <property type="molecule type" value="Genomic_DNA"/>
</dbReference>
<dbReference type="Pfam" id="PF20469">
    <property type="entry name" value="OLD-like_TOPRIM"/>
    <property type="match status" value="1"/>
</dbReference>
<feature type="domain" description="Endonuclease GajA/Old nuclease/RecF-like AAA" evidence="1">
    <location>
        <begin position="221"/>
        <end position="362"/>
    </location>
</feature>
<keyword evidence="3" id="KW-0540">Nuclease</keyword>
<dbReference type="AlphaFoldDB" id="A0A1X2F873"/>
<keyword evidence="3" id="KW-0378">Hydrolase</keyword>
<dbReference type="RefSeq" id="WP_085145061.1">
    <property type="nucleotide sequence ID" value="NZ_JACKUA010000026.1"/>
</dbReference>
<comment type="caution">
    <text evidence="3">The sequence shown here is derived from an EMBL/GenBank/DDBJ whole genome shotgun (WGS) entry which is preliminary data.</text>
</comment>
<dbReference type="Pfam" id="PF13175">
    <property type="entry name" value="AAA_15"/>
    <property type="match status" value="2"/>
</dbReference>
<evidence type="ECO:0000259" key="2">
    <source>
        <dbReference type="Pfam" id="PF20469"/>
    </source>
</evidence>
<evidence type="ECO:0000259" key="1">
    <source>
        <dbReference type="Pfam" id="PF13175"/>
    </source>
</evidence>
<keyword evidence="3" id="KW-0255">Endonuclease</keyword>
<dbReference type="PANTHER" id="PTHR43581">
    <property type="entry name" value="ATP/GTP PHOSPHATASE"/>
    <property type="match status" value="1"/>
</dbReference>
<dbReference type="SUPFAM" id="SSF52540">
    <property type="entry name" value="P-loop containing nucleoside triphosphate hydrolases"/>
    <property type="match status" value="1"/>
</dbReference>
<evidence type="ECO:0000313" key="3">
    <source>
        <dbReference type="EMBL" id="ORX14617.1"/>
    </source>
</evidence>
<accession>A0A1X2F873</accession>
<dbReference type="Gene3D" id="3.40.50.300">
    <property type="entry name" value="P-loop containing nucleotide triphosphate hydrolases"/>
    <property type="match status" value="1"/>
</dbReference>
<dbReference type="InterPro" id="IPR027417">
    <property type="entry name" value="P-loop_NTPase"/>
</dbReference>
<feature type="domain" description="OLD protein-like TOPRIM" evidence="2">
    <location>
        <begin position="409"/>
        <end position="477"/>
    </location>
</feature>
<name>A0A1X2F873_9MYCO</name>
<protein>
    <submittedName>
        <fullName evidence="3">ATP-dependent endonuclease</fullName>
    </submittedName>
</protein>
<sequence>MKVRYLHLENFRGIQEGEVHFQQHTLLVGGNNAGKSTICEAIDLVLGPERLYRRPVIDEHDFFLGNYIDDEGNPITVRIEVVLTGLNAEEQRRFGDHHLRLWDNATGAFIDDEAGGAERAESETVEWGLPVCFIGRYDKEEDDFVGDTFFSHPEPIADETDPGDLSSLGGGLSGFRRSHKRLVGYVYLRALRTGSRALSLQRGSLLDTILQLGGEGSAEMWKDTLNHLQTLDPAIGDIPQLQTVRDSIKEKLGQFVNLAPGDDSAAFFASDLTRQHLREVVRLFVATQPSEHLVPYGRQGTGSINLLVFALLTIIADLKGTHSVIFAMEEPEIALPPHTQRRVTRYVLQQMGQAIVTSHSTPVIEQFEPDSIVMLHRDGSKLASALIDSTKVKRKTYLSNRRQFAEAILARSVLVVEGSTEGVVFPAVSTVLERVRAGYTHLDFAGISMFTCSGDGEVDRFGPVFKALGKKTYGACDKPNATPSAEVVANRAEFDRFWESPESGIEDVLVNAIPVPTLRKFLDLVSTRADYPTRLPYNPAASDDEISKLTFKVLKARKGEAFAYAAMLIEQCDTEAELPQELVAILVAIDEDLRAEPEAIPAAEELPASPEGE</sequence>
<gene>
    <name evidence="3" type="ORF">AWC31_25890</name>
</gene>
<dbReference type="InterPro" id="IPR034139">
    <property type="entry name" value="TOPRIM_OLD"/>
</dbReference>
<dbReference type="Proteomes" id="UP000193964">
    <property type="component" value="Unassembled WGS sequence"/>
</dbReference>
<dbReference type="InterPro" id="IPR041685">
    <property type="entry name" value="AAA_GajA/Old/RecF-like"/>
</dbReference>
<reference evidence="3 4" key="1">
    <citation type="submission" date="2016-01" db="EMBL/GenBank/DDBJ databases">
        <title>The new phylogeny of the genus Mycobacterium.</title>
        <authorList>
            <person name="Tarcisio F."/>
            <person name="Conor M."/>
            <person name="Antonella G."/>
            <person name="Elisabetta G."/>
            <person name="Giulia F.S."/>
            <person name="Sara T."/>
            <person name="Anna F."/>
            <person name="Clotilde B."/>
            <person name="Roberto B."/>
            <person name="Veronica D.S."/>
            <person name="Fabio R."/>
            <person name="Monica P."/>
            <person name="Olivier J."/>
            <person name="Enrico T."/>
            <person name="Nicola S."/>
        </authorList>
    </citation>
    <scope>NUCLEOTIDE SEQUENCE [LARGE SCALE GENOMIC DNA]</scope>
    <source>
        <strain evidence="3 4">ATCC 700010</strain>
    </source>
</reference>
<dbReference type="PANTHER" id="PTHR43581:SF4">
    <property type="entry name" value="ATP_GTP PHOSPHATASE"/>
    <property type="match status" value="1"/>
</dbReference>
<evidence type="ECO:0000313" key="4">
    <source>
        <dbReference type="Proteomes" id="UP000193964"/>
    </source>
</evidence>
<proteinExistence type="predicted"/>
<dbReference type="OrthoDB" id="3237462at2"/>
<organism evidence="3 4">
    <name type="scientific">Mycolicibacterium wolinskyi</name>
    <dbReference type="NCBI Taxonomy" id="59750"/>
    <lineage>
        <taxon>Bacteria</taxon>
        <taxon>Bacillati</taxon>
        <taxon>Actinomycetota</taxon>
        <taxon>Actinomycetes</taxon>
        <taxon>Mycobacteriales</taxon>
        <taxon>Mycobacteriaceae</taxon>
        <taxon>Mycolicibacterium</taxon>
    </lineage>
</organism>
<feature type="domain" description="Endonuclease GajA/Old nuclease/RecF-like AAA" evidence="1">
    <location>
        <begin position="1"/>
        <end position="51"/>
    </location>
</feature>